<evidence type="ECO:0000313" key="2">
    <source>
        <dbReference type="Proteomes" id="UP000287872"/>
    </source>
</evidence>
<dbReference type="Pfam" id="PF10076">
    <property type="entry name" value="Phage_Mu_Gp48"/>
    <property type="match status" value="1"/>
</dbReference>
<proteinExistence type="predicted"/>
<evidence type="ECO:0000313" key="1">
    <source>
        <dbReference type="EMBL" id="GCD10601.1"/>
    </source>
</evidence>
<reference evidence="1 2" key="1">
    <citation type="submission" date="2018-11" db="EMBL/GenBank/DDBJ databases">
        <title>Genome sequencing and assembly of Clostridium tagluense strain A121.</title>
        <authorList>
            <person name="Murakami T."/>
            <person name="Segawa T."/>
            <person name="Shcherbakova V.A."/>
            <person name="Mori H."/>
            <person name="Yoshimura Y."/>
        </authorList>
    </citation>
    <scope>NUCLEOTIDE SEQUENCE [LARGE SCALE GENOMIC DNA]</scope>
    <source>
        <strain evidence="1 2">A121</strain>
    </source>
</reference>
<protein>
    <submittedName>
        <fullName evidence="1">Phage-like element PBSX protein XkdU</fullName>
    </submittedName>
</protein>
<dbReference type="AlphaFoldDB" id="A0A401UM58"/>
<name>A0A401UM58_9CLOT</name>
<comment type="caution">
    <text evidence="1">The sequence shown here is derived from an EMBL/GenBank/DDBJ whole genome shotgun (WGS) entry which is preliminary data.</text>
</comment>
<sequence>MYGSIKYGANKYASDVSTEDEQIEAYIPDLMKYLPPYYKSSKVMINIQKSNAKEIGKFNYCKKDLLDQFYVDTATWGLNRYEKNLGIVTDLNKSYEDRREIIKAKKRGTGTATKKMIKNTAEAFSGGEVNIIEDNENSCFIVRFIGIKGIPKNMESFKEMLETIKPAHLGYSFTYTYTTWDSIKKITWEQAKAKTWDELKVYE</sequence>
<accession>A0A401UM58</accession>
<dbReference type="OrthoDB" id="1629754at2"/>
<dbReference type="Proteomes" id="UP000287872">
    <property type="component" value="Unassembled WGS sequence"/>
</dbReference>
<gene>
    <name evidence="1" type="primary">xkdU</name>
    <name evidence="1" type="ORF">Ctaglu_22240</name>
</gene>
<organism evidence="1 2">
    <name type="scientific">Clostridium tagluense</name>
    <dbReference type="NCBI Taxonomy" id="360422"/>
    <lineage>
        <taxon>Bacteria</taxon>
        <taxon>Bacillati</taxon>
        <taxon>Bacillota</taxon>
        <taxon>Clostridia</taxon>
        <taxon>Eubacteriales</taxon>
        <taxon>Clostridiaceae</taxon>
        <taxon>Clostridium</taxon>
    </lineage>
</organism>
<keyword evidence="2" id="KW-1185">Reference proteome</keyword>
<dbReference type="EMBL" id="BHYK01000011">
    <property type="protein sequence ID" value="GCD10601.1"/>
    <property type="molecule type" value="Genomic_DNA"/>
</dbReference>
<dbReference type="RefSeq" id="WP_125001517.1">
    <property type="nucleotide sequence ID" value="NZ_BHYK01000011.1"/>
</dbReference>
<dbReference type="InterPro" id="IPR018755">
    <property type="entry name" value="Phage_Mu_Gp48"/>
</dbReference>